<dbReference type="UniPathway" id="UPA00988"/>
<evidence type="ECO:0000256" key="7">
    <source>
        <dbReference type="ARBA" id="ARBA00022694"/>
    </source>
</evidence>
<dbReference type="EMBL" id="CP076754">
    <property type="protein sequence ID" value="QWW25476.1"/>
    <property type="molecule type" value="Genomic_DNA"/>
</dbReference>
<protein>
    <recommendedName>
        <fullName evidence="5">Elongator complex protein 5</fullName>
    </recommendedName>
</protein>
<dbReference type="PANTHER" id="PTHR15641:SF1">
    <property type="entry name" value="ELONGATOR COMPLEX PROTEIN 5"/>
    <property type="match status" value="1"/>
</dbReference>
<dbReference type="PANTHER" id="PTHR15641">
    <property type="entry name" value="ELONGATOR COMPLEX PROTEIN 5"/>
    <property type="match status" value="1"/>
</dbReference>
<dbReference type="InterPro" id="IPR027417">
    <property type="entry name" value="P-loop_NTPase"/>
</dbReference>
<dbReference type="GO" id="GO:0005829">
    <property type="term" value="C:cytosol"/>
    <property type="evidence" value="ECO:0007669"/>
    <property type="project" value="TreeGrafter"/>
</dbReference>
<comment type="subcellular location">
    <subcellularLocation>
        <location evidence="2">Cytoplasm</location>
    </subcellularLocation>
    <subcellularLocation>
        <location evidence="1">Nucleus</location>
    </subcellularLocation>
</comment>
<dbReference type="GO" id="GO:0033588">
    <property type="term" value="C:elongator holoenzyme complex"/>
    <property type="evidence" value="ECO:0007669"/>
    <property type="project" value="InterPro"/>
</dbReference>
<comment type="similarity">
    <text evidence="4">Belongs to the ELP5 family.</text>
</comment>
<evidence type="ECO:0000256" key="6">
    <source>
        <dbReference type="ARBA" id="ARBA00022490"/>
    </source>
</evidence>
<dbReference type="Proteomes" id="UP000825438">
    <property type="component" value="Chromosome VI"/>
</dbReference>
<evidence type="ECO:0000256" key="5">
    <source>
        <dbReference type="ARBA" id="ARBA00020264"/>
    </source>
</evidence>
<dbReference type="GO" id="GO:0005634">
    <property type="term" value="C:nucleus"/>
    <property type="evidence" value="ECO:0007669"/>
    <property type="project" value="UniProtKB-SubCell"/>
</dbReference>
<keyword evidence="8" id="KW-0539">Nucleus</keyword>
<proteinExistence type="inferred from homology"/>
<name>A0A8F2W5D2_CANAR</name>
<reference evidence="9" key="1">
    <citation type="submission" date="2021-06" db="EMBL/GenBank/DDBJ databases">
        <title>Candida auris outbreak in lebanese hospital.</title>
        <authorList>
            <person name="Finianos M."/>
        </authorList>
    </citation>
    <scope>NUCLEOTIDE SEQUENCE</scope>
    <source>
        <strain evidence="9">CA7LBN</strain>
    </source>
</reference>
<evidence type="ECO:0000313" key="9">
    <source>
        <dbReference type="EMBL" id="QWW25476.1"/>
    </source>
</evidence>
<dbReference type="AlphaFoldDB" id="A0A8F2W5D2"/>
<dbReference type="GO" id="GO:0000049">
    <property type="term" value="F:tRNA binding"/>
    <property type="evidence" value="ECO:0007669"/>
    <property type="project" value="TreeGrafter"/>
</dbReference>
<evidence type="ECO:0000256" key="3">
    <source>
        <dbReference type="ARBA" id="ARBA00005043"/>
    </source>
</evidence>
<dbReference type="Pfam" id="PF10483">
    <property type="entry name" value="Elong_Iki1"/>
    <property type="match status" value="1"/>
</dbReference>
<dbReference type="CDD" id="cd19496">
    <property type="entry name" value="Elp5"/>
    <property type="match status" value="1"/>
</dbReference>
<evidence type="ECO:0000256" key="4">
    <source>
        <dbReference type="ARBA" id="ARBA00009567"/>
    </source>
</evidence>
<evidence type="ECO:0000256" key="8">
    <source>
        <dbReference type="ARBA" id="ARBA00023242"/>
    </source>
</evidence>
<dbReference type="Gene3D" id="3.40.50.300">
    <property type="entry name" value="P-loop containing nucleotide triphosphate hydrolases"/>
    <property type="match status" value="1"/>
</dbReference>
<organism evidence="9">
    <name type="scientific">Candidozyma auris</name>
    <name type="common">Yeast</name>
    <name type="synonym">Candida auris</name>
    <dbReference type="NCBI Taxonomy" id="498019"/>
    <lineage>
        <taxon>Eukaryota</taxon>
        <taxon>Fungi</taxon>
        <taxon>Dikarya</taxon>
        <taxon>Ascomycota</taxon>
        <taxon>Saccharomycotina</taxon>
        <taxon>Pichiomycetes</taxon>
        <taxon>Metschnikowiaceae</taxon>
        <taxon>Candidozyma</taxon>
    </lineage>
</organism>
<evidence type="ECO:0000256" key="1">
    <source>
        <dbReference type="ARBA" id="ARBA00004123"/>
    </source>
</evidence>
<dbReference type="InterPro" id="IPR019519">
    <property type="entry name" value="Elp5"/>
</dbReference>
<accession>A0A8F2W5D2</accession>
<keyword evidence="6" id="KW-0963">Cytoplasm</keyword>
<comment type="pathway">
    <text evidence="3">tRNA modification; 5-methoxycarbonylmethyl-2-thiouridine-tRNA biosynthesis.</text>
</comment>
<gene>
    <name evidence="9" type="ORF">CA7LBN_004363</name>
</gene>
<sequence length="302" mass="34025">MAQVSYIVGRSRRRGGMSVQNSVVLLSRHLSLKEVSPFNLVVDSLNQSAYYIIQEFVSNANAPVLLLSFENSLPPSWATEFMDCSGAQLKEVIKFIIDRSSKIQKKLVIIDSLNYIPCDELTSFMSSLVSPFNTVLAVYHSNCPSPQLTNYPSPLSLLNYIASAAFYVEPENVEDEEDNETSINKLILPIQGTLNGQKFTLKMIKKKKSGKAWQHEFSFDSKMHSYVPLRKAKGSTEDDDELLKDLTTFNLGTSSKQRLAKEQVELPFMEAQAELGKVGGAIVYQFEKDDDYDEEDPYEDPF</sequence>
<keyword evidence="7" id="KW-0819">tRNA processing</keyword>
<evidence type="ECO:0000256" key="2">
    <source>
        <dbReference type="ARBA" id="ARBA00004496"/>
    </source>
</evidence>
<dbReference type="GO" id="GO:0002098">
    <property type="term" value="P:tRNA wobble uridine modification"/>
    <property type="evidence" value="ECO:0007669"/>
    <property type="project" value="InterPro"/>
</dbReference>